<feature type="non-terminal residue" evidence="2">
    <location>
        <position position="206"/>
    </location>
</feature>
<sequence>DDKSELLKEKRALETSLRKSAVGKAIFNSDPQQSIKNKNKSSQKQAVPKKPTAKDEEKAKKEAAKKAKEAEKAEAEKRRNAEIAARIAQATKRISSQHKKIQQDEPHHHSLYTEIHDDVHPLSLPAFRKQSLSTAHPASTSSQERSVNYKRQKTPQETTRQSYHTEIQEGDNVHPLSLPAFRKQSLCNGDPTSTSSQKQAAKRKHK</sequence>
<organism evidence="2 3">
    <name type="scientific">Porites evermanni</name>
    <dbReference type="NCBI Taxonomy" id="104178"/>
    <lineage>
        <taxon>Eukaryota</taxon>
        <taxon>Metazoa</taxon>
        <taxon>Cnidaria</taxon>
        <taxon>Anthozoa</taxon>
        <taxon>Hexacorallia</taxon>
        <taxon>Scleractinia</taxon>
        <taxon>Fungiina</taxon>
        <taxon>Poritidae</taxon>
        <taxon>Porites</taxon>
    </lineage>
</organism>
<feature type="compositionally biased region" description="Basic and acidic residues" evidence="1">
    <location>
        <begin position="52"/>
        <end position="81"/>
    </location>
</feature>
<evidence type="ECO:0000256" key="1">
    <source>
        <dbReference type="SAM" id="MobiDB-lite"/>
    </source>
</evidence>
<dbReference type="Proteomes" id="UP001159427">
    <property type="component" value="Unassembled WGS sequence"/>
</dbReference>
<feature type="compositionally biased region" description="Polar residues" evidence="1">
    <location>
        <begin position="130"/>
        <end position="146"/>
    </location>
</feature>
<name>A0ABN8QKX4_9CNID</name>
<feature type="non-terminal residue" evidence="2">
    <location>
        <position position="1"/>
    </location>
</feature>
<feature type="compositionally biased region" description="Low complexity" evidence="1">
    <location>
        <begin position="82"/>
        <end position="92"/>
    </location>
</feature>
<feature type="compositionally biased region" description="Polar residues" evidence="1">
    <location>
        <begin position="155"/>
        <end position="165"/>
    </location>
</feature>
<protein>
    <submittedName>
        <fullName evidence="2">Uncharacterized protein</fullName>
    </submittedName>
</protein>
<reference evidence="2 3" key="1">
    <citation type="submission" date="2022-05" db="EMBL/GenBank/DDBJ databases">
        <authorList>
            <consortium name="Genoscope - CEA"/>
            <person name="William W."/>
        </authorList>
    </citation>
    <scope>NUCLEOTIDE SEQUENCE [LARGE SCALE GENOMIC DNA]</scope>
</reference>
<gene>
    <name evidence="2" type="ORF">PEVE_00005049</name>
</gene>
<proteinExistence type="predicted"/>
<dbReference type="EMBL" id="CALNXI010001318">
    <property type="protein sequence ID" value="CAH3164695.1"/>
    <property type="molecule type" value="Genomic_DNA"/>
</dbReference>
<feature type="compositionally biased region" description="Polar residues" evidence="1">
    <location>
        <begin position="185"/>
        <end position="199"/>
    </location>
</feature>
<evidence type="ECO:0000313" key="3">
    <source>
        <dbReference type="Proteomes" id="UP001159427"/>
    </source>
</evidence>
<feature type="compositionally biased region" description="Low complexity" evidence="1">
    <location>
        <begin position="32"/>
        <end position="45"/>
    </location>
</feature>
<feature type="region of interest" description="Disordered" evidence="1">
    <location>
        <begin position="24"/>
        <end position="206"/>
    </location>
</feature>
<keyword evidence="3" id="KW-1185">Reference proteome</keyword>
<evidence type="ECO:0000313" key="2">
    <source>
        <dbReference type="EMBL" id="CAH3164695.1"/>
    </source>
</evidence>
<accession>A0ABN8QKX4</accession>
<comment type="caution">
    <text evidence="2">The sequence shown here is derived from an EMBL/GenBank/DDBJ whole genome shotgun (WGS) entry which is preliminary data.</text>
</comment>